<dbReference type="CDD" id="cd01347">
    <property type="entry name" value="ligand_gated_channel"/>
    <property type="match status" value="1"/>
</dbReference>
<dbReference type="RefSeq" id="WP_092191383.1">
    <property type="nucleotide sequence ID" value="NZ_FOTO01000004.1"/>
</dbReference>
<dbReference type="Gene3D" id="2.170.130.10">
    <property type="entry name" value="TonB-dependent receptor, plug domain"/>
    <property type="match status" value="1"/>
</dbReference>
<feature type="signal peptide" evidence="13">
    <location>
        <begin position="1"/>
        <end position="22"/>
    </location>
</feature>
<dbReference type="GO" id="GO:0044718">
    <property type="term" value="P:siderophore transmembrane transport"/>
    <property type="evidence" value="ECO:0007669"/>
    <property type="project" value="TreeGrafter"/>
</dbReference>
<keyword evidence="8 16" id="KW-0675">Receptor</keyword>
<keyword evidence="5 13" id="KW-0732">Signal</keyword>
<evidence type="ECO:0000259" key="15">
    <source>
        <dbReference type="Pfam" id="PF07715"/>
    </source>
</evidence>
<evidence type="ECO:0000256" key="5">
    <source>
        <dbReference type="ARBA" id="ARBA00022729"/>
    </source>
</evidence>
<feature type="region of interest" description="Disordered" evidence="12">
    <location>
        <begin position="308"/>
        <end position="331"/>
    </location>
</feature>
<feature type="domain" description="TonB-dependent receptor-like beta-barrel" evidence="14">
    <location>
        <begin position="227"/>
        <end position="625"/>
    </location>
</feature>
<evidence type="ECO:0000256" key="11">
    <source>
        <dbReference type="RuleBase" id="RU003357"/>
    </source>
</evidence>
<dbReference type="InterPro" id="IPR000531">
    <property type="entry name" value="Beta-barrel_TonB"/>
</dbReference>
<organism evidence="16 17">
    <name type="scientific">Desulfomicrobium norvegicum (strain DSM 1741 / NCIMB 8310)</name>
    <name type="common">Desulfovibrio baculatus (strain Norway 4)</name>
    <name type="synonym">Desulfovibrio desulfuricans (strain Norway 4)</name>
    <dbReference type="NCBI Taxonomy" id="52561"/>
    <lineage>
        <taxon>Bacteria</taxon>
        <taxon>Pseudomonadati</taxon>
        <taxon>Thermodesulfobacteriota</taxon>
        <taxon>Desulfovibrionia</taxon>
        <taxon>Desulfovibrionales</taxon>
        <taxon>Desulfomicrobiaceae</taxon>
        <taxon>Desulfomicrobium</taxon>
    </lineage>
</organism>
<feature type="compositionally biased region" description="Low complexity" evidence="12">
    <location>
        <begin position="315"/>
        <end position="331"/>
    </location>
</feature>
<evidence type="ECO:0000256" key="13">
    <source>
        <dbReference type="SAM" id="SignalP"/>
    </source>
</evidence>
<comment type="caution">
    <text evidence="16">The sequence shown here is derived from an EMBL/GenBank/DDBJ whole genome shotgun (WGS) entry which is preliminary data.</text>
</comment>
<evidence type="ECO:0000313" key="17">
    <source>
        <dbReference type="Proteomes" id="UP000199581"/>
    </source>
</evidence>
<reference evidence="16 17" key="1">
    <citation type="submission" date="2016-10" db="EMBL/GenBank/DDBJ databases">
        <authorList>
            <person name="Varghese N."/>
            <person name="Submissions S."/>
        </authorList>
    </citation>
    <scope>NUCLEOTIDE SEQUENCE [LARGE SCALE GENOMIC DNA]</scope>
    <source>
        <strain evidence="16 17">DSM 1741</strain>
    </source>
</reference>
<dbReference type="Proteomes" id="UP000199581">
    <property type="component" value="Unassembled WGS sequence"/>
</dbReference>
<evidence type="ECO:0000256" key="4">
    <source>
        <dbReference type="ARBA" id="ARBA00022692"/>
    </source>
</evidence>
<accession>A0A8G2C2J7</accession>
<dbReference type="EMBL" id="FOTO01000004">
    <property type="protein sequence ID" value="SFL66598.1"/>
    <property type="molecule type" value="Genomic_DNA"/>
</dbReference>
<evidence type="ECO:0000256" key="9">
    <source>
        <dbReference type="ARBA" id="ARBA00023237"/>
    </source>
</evidence>
<evidence type="ECO:0000256" key="2">
    <source>
        <dbReference type="ARBA" id="ARBA00022448"/>
    </source>
</evidence>
<keyword evidence="4 10" id="KW-0812">Transmembrane</keyword>
<dbReference type="Pfam" id="PF00593">
    <property type="entry name" value="TonB_dep_Rec_b-barrel"/>
    <property type="match status" value="1"/>
</dbReference>
<comment type="subcellular location">
    <subcellularLocation>
        <location evidence="1 10">Cell outer membrane</location>
        <topology evidence="1 10">Multi-pass membrane protein</topology>
    </subcellularLocation>
</comment>
<evidence type="ECO:0000256" key="8">
    <source>
        <dbReference type="ARBA" id="ARBA00023170"/>
    </source>
</evidence>
<dbReference type="InterPro" id="IPR037066">
    <property type="entry name" value="Plug_dom_sf"/>
</dbReference>
<dbReference type="GO" id="GO:0015344">
    <property type="term" value="F:siderophore uptake transmembrane transporter activity"/>
    <property type="evidence" value="ECO:0007669"/>
    <property type="project" value="TreeGrafter"/>
</dbReference>
<dbReference type="InterPro" id="IPR036942">
    <property type="entry name" value="Beta-barrel_TonB_sf"/>
</dbReference>
<dbReference type="PANTHER" id="PTHR30069:SF29">
    <property type="entry name" value="HEMOGLOBIN AND HEMOGLOBIN-HAPTOGLOBIN-BINDING PROTEIN 1-RELATED"/>
    <property type="match status" value="1"/>
</dbReference>
<evidence type="ECO:0000256" key="10">
    <source>
        <dbReference type="PROSITE-ProRule" id="PRU01360"/>
    </source>
</evidence>
<evidence type="ECO:0000256" key="7">
    <source>
        <dbReference type="ARBA" id="ARBA00023136"/>
    </source>
</evidence>
<dbReference type="InterPro" id="IPR039426">
    <property type="entry name" value="TonB-dep_rcpt-like"/>
</dbReference>
<evidence type="ECO:0000256" key="12">
    <source>
        <dbReference type="SAM" id="MobiDB-lite"/>
    </source>
</evidence>
<feature type="domain" description="TonB-dependent receptor plug" evidence="15">
    <location>
        <begin position="45"/>
        <end position="144"/>
    </location>
</feature>
<keyword evidence="7 10" id="KW-0472">Membrane</keyword>
<protein>
    <submittedName>
        <fullName evidence="16">Outer membrane cobalamin receptor protein</fullName>
    </submittedName>
</protein>
<dbReference type="Pfam" id="PF07715">
    <property type="entry name" value="Plug"/>
    <property type="match status" value="1"/>
</dbReference>
<keyword evidence="6 11" id="KW-0798">TonB box</keyword>
<dbReference type="PROSITE" id="PS52016">
    <property type="entry name" value="TONB_DEPENDENT_REC_3"/>
    <property type="match status" value="1"/>
</dbReference>
<evidence type="ECO:0000259" key="14">
    <source>
        <dbReference type="Pfam" id="PF00593"/>
    </source>
</evidence>
<name>A0A8G2C2J7_DESNO</name>
<evidence type="ECO:0000256" key="3">
    <source>
        <dbReference type="ARBA" id="ARBA00022452"/>
    </source>
</evidence>
<comment type="similarity">
    <text evidence="10 11">Belongs to the TonB-dependent receptor family.</text>
</comment>
<dbReference type="InterPro" id="IPR012910">
    <property type="entry name" value="Plug_dom"/>
</dbReference>
<keyword evidence="9 10" id="KW-0998">Cell outer membrane</keyword>
<evidence type="ECO:0000313" key="16">
    <source>
        <dbReference type="EMBL" id="SFL66598.1"/>
    </source>
</evidence>
<dbReference type="Gene3D" id="2.40.170.20">
    <property type="entry name" value="TonB-dependent receptor, beta-barrel domain"/>
    <property type="match status" value="1"/>
</dbReference>
<keyword evidence="17" id="KW-1185">Reference proteome</keyword>
<evidence type="ECO:0000256" key="6">
    <source>
        <dbReference type="ARBA" id="ARBA00023077"/>
    </source>
</evidence>
<feature type="chain" id="PRO_5034082069" evidence="13">
    <location>
        <begin position="23"/>
        <end position="651"/>
    </location>
</feature>
<dbReference type="OrthoDB" id="98353at2"/>
<proteinExistence type="inferred from homology"/>
<keyword evidence="3 10" id="KW-1134">Transmembrane beta strand</keyword>
<evidence type="ECO:0000256" key="1">
    <source>
        <dbReference type="ARBA" id="ARBA00004571"/>
    </source>
</evidence>
<gene>
    <name evidence="16" type="ORF">SAMN05421830_104268</name>
</gene>
<dbReference type="GO" id="GO:0009279">
    <property type="term" value="C:cell outer membrane"/>
    <property type="evidence" value="ECO:0007669"/>
    <property type="project" value="UniProtKB-SubCell"/>
</dbReference>
<keyword evidence="2 10" id="KW-0813">Transport</keyword>
<dbReference type="AlphaFoldDB" id="A0A8G2C2J7"/>
<sequence length="651" mass="71946">MPRFQLALLLFLALVAAQPALAQEPEYALGEIVVTSDKPGVDDVTNITEVTAKDIETRGATTLNEAIQMLPGVYIRTAADGTPRIDIRGFRTRHIKLLINGVPFQSTYDGQFDPASIPAENISRIILTKGASSVLYGSGGTAAVINIITKGGNQGMHGSVGLRAGQEDSYLGKASLSGGNEKGFFFGSVSRLNSNGYLISDDFDKNEAQDSDRRENSDRERNSFFFNGAYNIDASTQLGAVFSYTGGSYGKPPSVITDSTDPFGKTAKYERLEDYSDLAAQFNLRHEFDFPLTIATAVYANQRNELTKGYDDDSYSTTDLSGSSKSDSTSTIAGTNMRASYDFDAYGVLTAALSGENQSWEETGFTKKKKGETIIDTDKDLQEYSAAMEYTITPIEQVTLVAGGGYVAQTGPESETATDWTYLLGASYRPFEGTTISANHARKVRFASIRNLFDATSGNPDLEPEVARHFEIGLDQELPFKTVFTGSVYRTYAENLIEKDDTTDIYENYEEYLLEGFEVGLENRFFDSFWARASYGYLHSEDKSDNSERDELQYRPRDTVALEAQYTCPFGTALNAGVRYVANQYTYNDDATEKKRMDDFTVVDLKISQSFLDKALSVYAGVNNLFDEDYEESYGFPRPGRTLYCGIDYAF</sequence>
<dbReference type="SUPFAM" id="SSF56935">
    <property type="entry name" value="Porins"/>
    <property type="match status" value="1"/>
</dbReference>
<dbReference type="PANTHER" id="PTHR30069">
    <property type="entry name" value="TONB-DEPENDENT OUTER MEMBRANE RECEPTOR"/>
    <property type="match status" value="1"/>
</dbReference>